<accession>A0A3B0URL4</accession>
<dbReference type="InterPro" id="IPR025714">
    <property type="entry name" value="Methyltranfer_dom"/>
</dbReference>
<dbReference type="Gene3D" id="3.40.50.150">
    <property type="entry name" value="Vaccinia Virus protein VP39"/>
    <property type="match status" value="1"/>
</dbReference>
<dbReference type="EMBL" id="UOEU01000475">
    <property type="protein sequence ID" value="VAW33705.1"/>
    <property type="molecule type" value="Genomic_DNA"/>
</dbReference>
<proteinExistence type="predicted"/>
<sequence>MNEKSLAAVDAELANRFGDYAGFETAVSPTLDFYGNDPNKEFKRLLIGYLKPDSSVLDLGCGAGQTICQIAPQVNEVWGFKQEPALLAGAKQRVAEFGFENATFIEGNVAVPEDMQTLPDNHFDLIFSERGPDLNDSLISKLKPGGYFLQERVSQFDGFHFREFLGRRPFTSYAFGNLNLLDLMRMQLANLGIRPVSLHEFFFDAFYRDLAHLEAYLKQVPATLSYWRIRQKPYLPDQDRAALEHYAQYNQTSRGIRLLRHRIIYIGRKEPIHYYPVDMNT</sequence>
<dbReference type="SUPFAM" id="SSF53335">
    <property type="entry name" value="S-adenosyl-L-methionine-dependent methyltransferases"/>
    <property type="match status" value="1"/>
</dbReference>
<reference evidence="2" key="1">
    <citation type="submission" date="2018-06" db="EMBL/GenBank/DDBJ databases">
        <authorList>
            <person name="Zhirakovskaya E."/>
        </authorList>
    </citation>
    <scope>NUCLEOTIDE SEQUENCE</scope>
</reference>
<feature type="domain" description="Methyltransferase" evidence="1">
    <location>
        <begin position="51"/>
        <end position="153"/>
    </location>
</feature>
<dbReference type="AlphaFoldDB" id="A0A3B0URL4"/>
<protein>
    <recommendedName>
        <fullName evidence="1">Methyltransferase domain-containing protein</fullName>
    </recommendedName>
</protein>
<organism evidence="2">
    <name type="scientific">hydrothermal vent metagenome</name>
    <dbReference type="NCBI Taxonomy" id="652676"/>
    <lineage>
        <taxon>unclassified sequences</taxon>
        <taxon>metagenomes</taxon>
        <taxon>ecological metagenomes</taxon>
    </lineage>
</organism>
<evidence type="ECO:0000313" key="2">
    <source>
        <dbReference type="EMBL" id="VAW33705.1"/>
    </source>
</evidence>
<name>A0A3B0URL4_9ZZZZ</name>
<dbReference type="CDD" id="cd02440">
    <property type="entry name" value="AdoMet_MTases"/>
    <property type="match status" value="1"/>
</dbReference>
<dbReference type="InterPro" id="IPR029063">
    <property type="entry name" value="SAM-dependent_MTases_sf"/>
</dbReference>
<evidence type="ECO:0000259" key="1">
    <source>
        <dbReference type="Pfam" id="PF13847"/>
    </source>
</evidence>
<dbReference type="Pfam" id="PF13847">
    <property type="entry name" value="Methyltransf_31"/>
    <property type="match status" value="1"/>
</dbReference>
<gene>
    <name evidence="2" type="ORF">MNBD_CHLOROFLEXI01-1137</name>
</gene>